<dbReference type="EMBL" id="JACBKZ010000013">
    <property type="protein sequence ID" value="KAF5935776.1"/>
    <property type="molecule type" value="Genomic_DNA"/>
</dbReference>
<dbReference type="InterPro" id="IPR029028">
    <property type="entry name" value="Alpha/beta_knot_MTases"/>
</dbReference>
<accession>A0A7J7G8W3</accession>
<name>A0A7J7G8W3_CAMSI</name>
<dbReference type="PANTHER" id="PTHR12029:SF11">
    <property type="entry name" value="METHYLTRANSFERASE TARBP1-RELATED"/>
    <property type="match status" value="1"/>
</dbReference>
<evidence type="ECO:0000256" key="9">
    <source>
        <dbReference type="ARBA" id="ARBA00093636"/>
    </source>
</evidence>
<dbReference type="InterPro" id="IPR000209">
    <property type="entry name" value="Peptidase_S8/S53_dom"/>
</dbReference>
<evidence type="ECO:0000256" key="10">
    <source>
        <dbReference type="ARBA" id="ARBA00093656"/>
    </source>
</evidence>
<dbReference type="GO" id="GO:0004252">
    <property type="term" value="F:serine-type endopeptidase activity"/>
    <property type="evidence" value="ECO:0007669"/>
    <property type="project" value="InterPro"/>
</dbReference>
<dbReference type="EC" id="2.1.1.34" evidence="8"/>
<dbReference type="Pfam" id="PF00082">
    <property type="entry name" value="Peptidase_S8"/>
    <property type="match status" value="1"/>
</dbReference>
<comment type="caution">
    <text evidence="11">Lacks conserved residue(s) required for the propagation of feature annotation.</text>
</comment>
<keyword evidence="1" id="KW-0489">Methyltransferase</keyword>
<dbReference type="InterPro" id="IPR029026">
    <property type="entry name" value="tRNA_m1G_MTases_N"/>
</dbReference>
<keyword evidence="4" id="KW-0694">RNA-binding</keyword>
<dbReference type="Gene3D" id="3.40.50.200">
    <property type="entry name" value="Peptidase S8/S53 domain"/>
    <property type="match status" value="1"/>
</dbReference>
<dbReference type="Gene3D" id="3.40.1280.10">
    <property type="match status" value="1"/>
</dbReference>
<dbReference type="InterPro" id="IPR001537">
    <property type="entry name" value="SpoU_MeTrfase"/>
</dbReference>
<dbReference type="GO" id="GO:0030488">
    <property type="term" value="P:tRNA methylation"/>
    <property type="evidence" value="ECO:0007669"/>
    <property type="project" value="InterPro"/>
</dbReference>
<dbReference type="SUPFAM" id="SSF75217">
    <property type="entry name" value="alpha/beta knot"/>
    <property type="match status" value="1"/>
</dbReference>
<dbReference type="GO" id="GO:0003723">
    <property type="term" value="F:RNA binding"/>
    <property type="evidence" value="ECO:0007669"/>
    <property type="project" value="UniProtKB-KW"/>
</dbReference>
<evidence type="ECO:0000256" key="6">
    <source>
        <dbReference type="ARBA" id="ARBA00093266"/>
    </source>
</evidence>
<feature type="domain" description="Peptidase S8/S53" evidence="12">
    <location>
        <begin position="2046"/>
        <end position="2217"/>
    </location>
</feature>
<comment type="similarity">
    <text evidence="11">Belongs to the peptidase S8 family.</text>
</comment>
<reference evidence="15 16" key="2">
    <citation type="submission" date="2020-07" db="EMBL/GenBank/DDBJ databases">
        <title>Genome assembly of wild tea tree DASZ reveals pedigree and selection history of tea varieties.</title>
        <authorList>
            <person name="Zhang W."/>
        </authorList>
    </citation>
    <scope>NUCLEOTIDE SEQUENCE [LARGE SCALE GENOMIC DNA]</scope>
    <source>
        <strain evidence="16">cv. G240</strain>
        <tissue evidence="15">Leaf</tissue>
    </source>
</reference>
<dbReference type="FunFam" id="3.40.1280.10:FF:000010">
    <property type="entry name" value="probable methyltransferase TARBP1"/>
    <property type="match status" value="1"/>
</dbReference>
<evidence type="ECO:0000259" key="14">
    <source>
        <dbReference type="Pfam" id="PF05922"/>
    </source>
</evidence>
<evidence type="ECO:0000313" key="16">
    <source>
        <dbReference type="Proteomes" id="UP000593564"/>
    </source>
</evidence>
<dbReference type="Proteomes" id="UP000593564">
    <property type="component" value="Unassembled WGS sequence"/>
</dbReference>
<comment type="caution">
    <text evidence="15">The sequence shown here is derived from an EMBL/GenBank/DDBJ whole genome shotgun (WGS) entry which is preliminary data.</text>
</comment>
<dbReference type="InterPro" id="IPR044748">
    <property type="entry name" value="Trm3/TARBP1_C"/>
</dbReference>
<dbReference type="GO" id="GO:0006508">
    <property type="term" value="P:proteolysis"/>
    <property type="evidence" value="ECO:0007669"/>
    <property type="project" value="InterPro"/>
</dbReference>
<dbReference type="CDD" id="cd18091">
    <property type="entry name" value="SpoU-like_TRM3-like"/>
    <property type="match status" value="1"/>
</dbReference>
<comment type="function">
    <text evidence="7">S-adenosyl-L-methionine-dependent 2'-O-ribose methyltransferase that catalyzes the formation of 2'-O-methylguanosine at position 18 (Gm18) in a subset of tRNA. Selectively mediates Gm18 methylation of tRNAGln-TTG/CTG and tRNASer-TGA/GCT. Gm18 modification can enhance the stability of modified tRNAs.</text>
</comment>
<feature type="domain" description="Inhibitor I9" evidence="14">
    <location>
        <begin position="1890"/>
        <end position="1948"/>
    </location>
</feature>
<keyword evidence="2" id="KW-0808">Transferase</keyword>
<evidence type="ECO:0000259" key="13">
    <source>
        <dbReference type="Pfam" id="PF00588"/>
    </source>
</evidence>
<dbReference type="CDD" id="cd02120">
    <property type="entry name" value="PA_subtilisin_like"/>
    <property type="match status" value="1"/>
</dbReference>
<evidence type="ECO:0000256" key="7">
    <source>
        <dbReference type="ARBA" id="ARBA00093361"/>
    </source>
</evidence>
<reference evidence="16" key="1">
    <citation type="journal article" date="2020" name="Nat. Commun.">
        <title>Genome assembly of wild tea tree DASZ reveals pedigree and selection history of tea varieties.</title>
        <authorList>
            <person name="Zhang W."/>
            <person name="Zhang Y."/>
            <person name="Qiu H."/>
            <person name="Guo Y."/>
            <person name="Wan H."/>
            <person name="Zhang X."/>
            <person name="Scossa F."/>
            <person name="Alseekh S."/>
            <person name="Zhang Q."/>
            <person name="Wang P."/>
            <person name="Xu L."/>
            <person name="Schmidt M.H."/>
            <person name="Jia X."/>
            <person name="Li D."/>
            <person name="Zhu A."/>
            <person name="Guo F."/>
            <person name="Chen W."/>
            <person name="Ni D."/>
            <person name="Usadel B."/>
            <person name="Fernie A.R."/>
            <person name="Wen W."/>
        </authorList>
    </citation>
    <scope>NUCLEOTIDE SEQUENCE [LARGE SCALE GENOMIC DNA]</scope>
    <source>
        <strain evidence="16">cv. G240</strain>
    </source>
</reference>
<gene>
    <name evidence="15" type="ORF">HYC85_026905</name>
</gene>
<dbReference type="Pfam" id="PF00588">
    <property type="entry name" value="SpoU_methylase"/>
    <property type="match status" value="1"/>
</dbReference>
<organism evidence="15 16">
    <name type="scientific">Camellia sinensis</name>
    <name type="common">Tea plant</name>
    <name type="synonym">Thea sinensis</name>
    <dbReference type="NCBI Taxonomy" id="4442"/>
    <lineage>
        <taxon>Eukaryota</taxon>
        <taxon>Viridiplantae</taxon>
        <taxon>Streptophyta</taxon>
        <taxon>Embryophyta</taxon>
        <taxon>Tracheophyta</taxon>
        <taxon>Spermatophyta</taxon>
        <taxon>Magnoliopsida</taxon>
        <taxon>eudicotyledons</taxon>
        <taxon>Gunneridae</taxon>
        <taxon>Pentapetalae</taxon>
        <taxon>asterids</taxon>
        <taxon>Ericales</taxon>
        <taxon>Theaceae</taxon>
        <taxon>Camellia</taxon>
    </lineage>
</organism>
<dbReference type="InterPro" id="IPR036852">
    <property type="entry name" value="Peptidase_S8/S53_dom_sf"/>
</dbReference>
<proteinExistence type="inferred from homology"/>
<dbReference type="InterPro" id="IPR045330">
    <property type="entry name" value="TRM3/TARBP1"/>
</dbReference>
<keyword evidence="16" id="KW-1185">Reference proteome</keyword>
<dbReference type="Pfam" id="PF05922">
    <property type="entry name" value="Inhibitor_I9"/>
    <property type="match status" value="1"/>
</dbReference>
<keyword evidence="3" id="KW-0949">S-adenosyl-L-methionine</keyword>
<evidence type="ECO:0000256" key="11">
    <source>
        <dbReference type="PROSITE-ProRule" id="PRU01240"/>
    </source>
</evidence>
<sequence>MHRTVFPSKKMSETGESNPMASYVASLSNSFRLVPPAAVPAMLDCVLASTGLSPSLLCSSLLDASPNLTKDVILGNAKFDSEQRNYVRSYASALCHLLKKLGELHSRVQLEDSPIDEVDSFFDVVIETNSWGIVEATMVPFFLRLVGLSMGMLQSEELTIYGWSRSSVFLGIEEQLANSDIKDSMISDSVSFSFPLDVSCYSLISILDSAVRNHLAAGNTSESSWASGSYAEKFAKNFLWDLCNMTVRMLLQSIEHRYCAIKFLLPSIFKAFASHPAFEIAVRGQTYILSRTLFSMGPLERRDSYNVLSLYFSFFSCTDGCDNDDASDREDGFDIRAEKEFWDEIKKGLVDMEGLVRKQSLHILKMMLQINEGSQCYSGVFEMISSSKTSMPNGLTKKGRWADMEAKSLGVGKICNSLDPSLNSLQKWEAFFLLYEMLEEYGTHLVEAAWNHQITLLLQSSVPHDDSMKSFSGGLNQNQMEGSVDIFSWLAVLWQRGFLHDNPQVRCLIMESFLGIEWKNYRHCAELVPEDFVLGPFIQGLNDPVHHKDFGIKGIYSSRTIEGATKFMCQYGSCLNFRKCIAFLINLASTTKKQSFGRAGLMGLVECIASAACGVQIHRKHEVEWCKDGSFDMVQDLQVHSVTASSFHNDKEDLLDVLRYIIESSKQHFNPNYRLRVCDKVVDTAASVMRAFDVSLEILLHFISAVPQEFTDCGGSLRVKVQEWLSACDDKHCTSTCCSAVVQLWKSLCNFPRSFIGFRHSVSAFVNYDDEDLDTWGFEAKRWARVVFLVIKEDHHVDPILTFIQTHGIDICKQNNHLECIPVKFLILALSLIRELQIMQERVADTGKRGRTKTEVALLEIVDHLSSTEISIIIEKFSKLFLSILEGLVAFATSSCSIFLSGMLEDTDLPCSLRGKLGGPSQRRLSPSATTAVLQAIMSMKAVASISLWCVQFESDGILNFAFIFLWKFFWKIVSSPMCDSETAAEIWLAAYEALAHVLKAVVSAFSSFALDLIMENHEPSSPNAEGKPLFDSLVLSFLQNINNLIAVEMMVRSRRAILMNWKVWICLEYLLSIPSHAFENGVQIEIGHCFFSDATLCSVFGDLVDSLENAGEGSVLPMLRSIRLVLELFNSGSMRSDVSSRDGMDTQMMWHLVRSSWILHVSCNKRRVAPIAALLSSVLHYSVFSNECMHQSDNGPGPLKWFVGKILEEGTKSPRTIRLAALHLTGLWLLNPKTIKYYMQELKLLTLYGSVAFDEDFEAELAENYDARKEVSLLSKSPDLELTEAFINTELFARVSVAVLFYKLADFAAMVGLINANKNCHAALESGKMFLLELLDFVVNDKDQAKELYKKYSGVHRRKIRAWQMICILSQFVHQDILQEVTCSLHIALYRNNLPAVRQYLETFAINIYLKFPSLALSSYVFIAANVILHASATAQSCYLVELIPPIIPLLTSHHHSLRGFTQLLVYQVLFKLLPPLGSGAYEIMPLEKRSFEDLKSYLANNSDCSRLRASMEGFLDAFNPKDSVTPAGIFSNRVEELQFECVPTSLMEQVTAFLNDVREDLRCSMAKDAETIKNESLSINKDPKCVELPINADKDKLQAQLPKDIPLDFQKKVIIAKHEKQEANSDIFLGKNETYKRLMEMEKEDQLFDELLHSRSVAMEKIRGNRQQFILVASLLDRIPNLAGLARTCEVFKAAGLAVADANIVNDKQFQLISVTADKWVPIVEVPVSNLKVFLQKKKREGFSTLGLEQTANSIPLDQYIFPKKTVLVLGREKEGIPAEIIHILDACIEIPQLGVVRSLNVHVSGAIALWEYTRQQRSRRHLIAYYPSLINANAIHLFLGSPHLFHQYMVSPTDGSQGFRGSNGGQPQLIFICRSDEDAMVYKERLISGHDIFLDSVLQRGTYIKLYSYTHLLNGFAVHITSEKVLDTIRNANGVKAIHEDIKMKKFTTHTPDFLGIPTGVWPTLGGAGNSGEGSSDSKFKGKCNIGEQFPSTACNGKIVGAHYFARAAIVNGEFNATRDYASPFDADGHGRQMCFIFVKFDSHTASTAAGNHLIPVVTNNFNYGYASGMAPAARISVYKALYPFGGYMSDVVAAVDQAVEDGVDILSLSIGPSSVPPGPSAFLNLLEMVLLFATKAGVFVVQAAGNGGPSSSSILSFSPWITSVAACITDRKYNNSIQLGNGQRFTGAGLAPPTTGEILFPIAAAADVSQRNTTAGLLTIESCQNAEPFVPSLVRGKLIICTYTFDFDFESASIATVADTIHKVGAAGFILTIDPDIGSEQIKGTMLTLRVPGIVLNNMQSSAALWEYYNMNTIRSRSGRAVVFTATARILDGRRAIYTREAPVVASYSSRGPDVNNALLQTC</sequence>
<comment type="catalytic activity">
    <reaction evidence="6">
        <text>guanosine(18) in tRNA + S-adenosyl-L-methionine = 2'-O-methylguanosine(18) in tRNA + S-adenosyl-L-homocysteine + H(+)</text>
        <dbReference type="Rhea" id="RHEA:20077"/>
        <dbReference type="Rhea" id="RHEA-COMP:10190"/>
        <dbReference type="Rhea" id="RHEA-COMP:10192"/>
        <dbReference type="ChEBI" id="CHEBI:15378"/>
        <dbReference type="ChEBI" id="CHEBI:57856"/>
        <dbReference type="ChEBI" id="CHEBI:59789"/>
        <dbReference type="ChEBI" id="CHEBI:74269"/>
        <dbReference type="ChEBI" id="CHEBI:74445"/>
        <dbReference type="EC" id="2.1.1.34"/>
    </reaction>
    <physiologicalReaction direction="left-to-right" evidence="6">
        <dbReference type="Rhea" id="RHEA:20078"/>
    </physiologicalReaction>
</comment>
<evidence type="ECO:0000256" key="3">
    <source>
        <dbReference type="ARBA" id="ARBA00022691"/>
    </source>
</evidence>
<dbReference type="PANTHER" id="PTHR12029">
    <property type="entry name" value="RNA METHYLTRANSFERASE"/>
    <property type="match status" value="1"/>
</dbReference>
<evidence type="ECO:0000256" key="4">
    <source>
        <dbReference type="ARBA" id="ARBA00022884"/>
    </source>
</evidence>
<dbReference type="SUPFAM" id="SSF52743">
    <property type="entry name" value="Subtilisin-like"/>
    <property type="match status" value="1"/>
</dbReference>
<dbReference type="PROSITE" id="PS51892">
    <property type="entry name" value="SUBTILASE"/>
    <property type="match status" value="1"/>
</dbReference>
<feature type="domain" description="tRNA/rRNA methyltransferase SpoU type" evidence="13">
    <location>
        <begin position="1671"/>
        <end position="1813"/>
    </location>
</feature>
<dbReference type="InterPro" id="IPR010259">
    <property type="entry name" value="S8pro/Inhibitor_I9"/>
</dbReference>
<keyword evidence="5" id="KW-0007">Acetylation</keyword>
<evidence type="ECO:0000313" key="15">
    <source>
        <dbReference type="EMBL" id="KAF5935776.1"/>
    </source>
</evidence>
<evidence type="ECO:0000256" key="5">
    <source>
        <dbReference type="ARBA" id="ARBA00022990"/>
    </source>
</evidence>
<dbReference type="GO" id="GO:0141100">
    <property type="term" value="F:tRNA (guanine(18)-2'-O)-methyltransferase activity"/>
    <property type="evidence" value="ECO:0007669"/>
    <property type="project" value="UniProtKB-EC"/>
</dbReference>
<evidence type="ECO:0000259" key="12">
    <source>
        <dbReference type="Pfam" id="PF00082"/>
    </source>
</evidence>
<evidence type="ECO:0000256" key="1">
    <source>
        <dbReference type="ARBA" id="ARBA00022603"/>
    </source>
</evidence>
<protein>
    <recommendedName>
        <fullName evidence="9">tRNA (guanosine(18)-2'-O)-methyltransferase TARBP1</fullName>
        <ecNumber evidence="8">2.1.1.34</ecNumber>
    </recommendedName>
    <alternativeName>
        <fullName evidence="10">TAR RNA-binding protein 1</fullName>
    </alternativeName>
</protein>
<evidence type="ECO:0000256" key="2">
    <source>
        <dbReference type="ARBA" id="ARBA00022679"/>
    </source>
</evidence>
<evidence type="ECO:0000256" key="8">
    <source>
        <dbReference type="ARBA" id="ARBA00093594"/>
    </source>
</evidence>